<keyword evidence="2" id="KW-1185">Reference proteome</keyword>
<evidence type="ECO:0000256" key="1">
    <source>
        <dbReference type="SAM" id="MobiDB-lite"/>
    </source>
</evidence>
<evidence type="ECO:0000313" key="2">
    <source>
        <dbReference type="Proteomes" id="UP000887565"/>
    </source>
</evidence>
<proteinExistence type="predicted"/>
<dbReference type="AlphaFoldDB" id="A0A915KR63"/>
<feature type="region of interest" description="Disordered" evidence="1">
    <location>
        <begin position="56"/>
        <end position="75"/>
    </location>
</feature>
<protein>
    <submittedName>
        <fullName evidence="3">Uncharacterized protein</fullName>
    </submittedName>
</protein>
<organism evidence="2 3">
    <name type="scientific">Romanomermis culicivorax</name>
    <name type="common">Nematode worm</name>
    <dbReference type="NCBI Taxonomy" id="13658"/>
    <lineage>
        <taxon>Eukaryota</taxon>
        <taxon>Metazoa</taxon>
        <taxon>Ecdysozoa</taxon>
        <taxon>Nematoda</taxon>
        <taxon>Enoplea</taxon>
        <taxon>Dorylaimia</taxon>
        <taxon>Mermithida</taxon>
        <taxon>Mermithoidea</taxon>
        <taxon>Mermithidae</taxon>
        <taxon>Romanomermis</taxon>
    </lineage>
</organism>
<dbReference type="WBParaSite" id="nRc.2.0.1.t40178-RA">
    <property type="protein sequence ID" value="nRc.2.0.1.t40178-RA"/>
    <property type="gene ID" value="nRc.2.0.1.g40178"/>
</dbReference>
<reference evidence="3" key="1">
    <citation type="submission" date="2022-11" db="UniProtKB">
        <authorList>
            <consortium name="WormBaseParasite"/>
        </authorList>
    </citation>
    <scope>IDENTIFICATION</scope>
</reference>
<dbReference type="Proteomes" id="UP000887565">
    <property type="component" value="Unplaced"/>
</dbReference>
<evidence type="ECO:0000313" key="3">
    <source>
        <dbReference type="WBParaSite" id="nRc.2.0.1.t40178-RA"/>
    </source>
</evidence>
<accession>A0A915KR63</accession>
<sequence>SILAVKLGLTETLPDVDGNGQALSRTDQILTEWSYRNPHGSTVFQMLFFWNEKVKKGEKRNKKNKNKKKEKVGKK</sequence>
<name>A0A915KR63_ROMCU</name>